<evidence type="ECO:0000313" key="2">
    <source>
        <dbReference type="Proteomes" id="UP000032142"/>
    </source>
</evidence>
<protein>
    <submittedName>
        <fullName evidence="1">Uncharacterized protein</fullName>
    </submittedName>
</protein>
<keyword evidence="2" id="KW-1185">Reference proteome</keyword>
<accession>A0A0B0N1M3</accession>
<proteinExistence type="predicted"/>
<comment type="caution">
    <text evidence="1">The sequence shown here is derived from an EMBL/GenBank/DDBJ whole genome shotgun (WGS) entry which is preliminary data.</text>
</comment>
<organism evidence="1 2">
    <name type="scientific">Gossypium arboreum</name>
    <name type="common">Tree cotton</name>
    <name type="synonym">Gossypium nanking</name>
    <dbReference type="NCBI Taxonomy" id="29729"/>
    <lineage>
        <taxon>Eukaryota</taxon>
        <taxon>Viridiplantae</taxon>
        <taxon>Streptophyta</taxon>
        <taxon>Embryophyta</taxon>
        <taxon>Tracheophyta</taxon>
        <taxon>Spermatophyta</taxon>
        <taxon>Magnoliopsida</taxon>
        <taxon>eudicotyledons</taxon>
        <taxon>Gunneridae</taxon>
        <taxon>Pentapetalae</taxon>
        <taxon>rosids</taxon>
        <taxon>malvids</taxon>
        <taxon>Malvales</taxon>
        <taxon>Malvaceae</taxon>
        <taxon>Malvoideae</taxon>
        <taxon>Gossypium</taxon>
    </lineage>
</organism>
<name>A0A0B0N1M3_GOSAR</name>
<reference evidence="2" key="1">
    <citation type="submission" date="2014-09" db="EMBL/GenBank/DDBJ databases">
        <authorList>
            <person name="Mudge J."/>
            <person name="Ramaraj T."/>
            <person name="Lindquist I.E."/>
            <person name="Bharti A.K."/>
            <person name="Sundararajan A."/>
            <person name="Cameron C.T."/>
            <person name="Woodward J.E."/>
            <person name="May G.D."/>
            <person name="Brubaker C."/>
            <person name="Broadhvest J."/>
            <person name="Wilkins T.A."/>
        </authorList>
    </citation>
    <scope>NUCLEOTIDE SEQUENCE</scope>
    <source>
        <strain evidence="2">cv. AKA8401</strain>
    </source>
</reference>
<dbReference type="EMBL" id="JRRC01423201">
    <property type="protein sequence ID" value="KHG05081.1"/>
    <property type="molecule type" value="Genomic_DNA"/>
</dbReference>
<evidence type="ECO:0000313" key="1">
    <source>
        <dbReference type="EMBL" id="KHG05081.1"/>
    </source>
</evidence>
<dbReference type="AlphaFoldDB" id="A0A0B0N1M3"/>
<sequence>MPVYLATGRTYRFKRDFYLSFHLRTRS</sequence>
<gene>
    <name evidence="1" type="ORF">F383_31338</name>
</gene>
<dbReference type="Proteomes" id="UP000032142">
    <property type="component" value="Unassembled WGS sequence"/>
</dbReference>